<comment type="subcellular location">
    <subcellularLocation>
        <location evidence="4">Cytoplasm</location>
    </subcellularLocation>
</comment>
<evidence type="ECO:0000256" key="5">
    <source>
        <dbReference type="RuleBase" id="RU000639"/>
    </source>
</evidence>
<evidence type="ECO:0000256" key="7">
    <source>
        <dbReference type="SAM" id="MobiDB-lite"/>
    </source>
</evidence>
<dbReference type="GO" id="GO:0051082">
    <property type="term" value="F:unfolded protein binding"/>
    <property type="evidence" value="ECO:0007669"/>
    <property type="project" value="TreeGrafter"/>
</dbReference>
<dbReference type="InterPro" id="IPR013805">
    <property type="entry name" value="GrpE_CC"/>
</dbReference>
<name>A0A2W5QCN2_RHOSU</name>
<dbReference type="Pfam" id="PF01025">
    <property type="entry name" value="GrpE"/>
    <property type="match status" value="1"/>
</dbReference>
<feature type="compositionally biased region" description="Basic and acidic residues" evidence="7">
    <location>
        <begin position="1"/>
        <end position="11"/>
    </location>
</feature>
<dbReference type="CDD" id="cd00446">
    <property type="entry name" value="GrpE"/>
    <property type="match status" value="1"/>
</dbReference>
<evidence type="ECO:0000256" key="3">
    <source>
        <dbReference type="ARBA" id="ARBA00023186"/>
    </source>
</evidence>
<keyword evidence="2 4" id="KW-0346">Stress response</keyword>
<evidence type="ECO:0000256" key="4">
    <source>
        <dbReference type="HAMAP-Rule" id="MF_01151"/>
    </source>
</evidence>
<proteinExistence type="inferred from homology"/>
<keyword evidence="4" id="KW-0963">Cytoplasm</keyword>
<comment type="similarity">
    <text evidence="1 4 6">Belongs to the GrpE family.</text>
</comment>
<comment type="function">
    <text evidence="4 5">Participates actively in the response to hyperosmotic and heat shock by preventing the aggregation of stress-denatured proteins, in association with DnaK and GrpE. It is the nucleotide exchange factor for DnaK and may function as a thermosensor. Unfolded proteins bind initially to DnaJ; upon interaction with the DnaJ-bound protein, DnaK hydrolyzes its bound ATP, resulting in the formation of a stable complex. GrpE releases ADP from DnaK; ATP binding to DnaK triggers the release of the substrate protein, thus completing the reaction cycle. Several rounds of ATP-dependent interactions between DnaJ, DnaK and GrpE are required for fully efficient folding.</text>
</comment>
<keyword evidence="3 4" id="KW-0143">Chaperone</keyword>
<dbReference type="PROSITE" id="PS01071">
    <property type="entry name" value="GRPE"/>
    <property type="match status" value="1"/>
</dbReference>
<dbReference type="PANTHER" id="PTHR21237">
    <property type="entry name" value="GRPE PROTEIN"/>
    <property type="match status" value="1"/>
</dbReference>
<dbReference type="Gene3D" id="2.30.22.10">
    <property type="entry name" value="Head domain of nucleotide exchange factor GrpE"/>
    <property type="match status" value="1"/>
</dbReference>
<accession>A0A2W5QCN2</accession>
<sequence>MAKDKNKHDLEEQFLDDPENLFEEDEEEPSAAAVEADENSALRAEIAELKDRLLRSLAEQENLRKRADRERREAEVYGSTRLARDLLAVHDNFDRALGNVTDAVREAAPGLIEGIELTQRGLVAAFEKHKIVKISPVAGDRFDPKLHQAMFEAPVPGTKAGDIIQVMGEGFMIGDRLLRPAQVGVSSGGPAIPPVQ</sequence>
<dbReference type="AlphaFoldDB" id="A0A2W5QCN2"/>
<evidence type="ECO:0000256" key="2">
    <source>
        <dbReference type="ARBA" id="ARBA00023016"/>
    </source>
</evidence>
<dbReference type="GO" id="GO:0051087">
    <property type="term" value="F:protein-folding chaperone binding"/>
    <property type="evidence" value="ECO:0007669"/>
    <property type="project" value="InterPro"/>
</dbReference>
<gene>
    <name evidence="4 8" type="primary">grpE</name>
    <name evidence="8" type="ORF">DI556_02415</name>
</gene>
<dbReference type="InterPro" id="IPR000740">
    <property type="entry name" value="GrpE"/>
</dbReference>
<evidence type="ECO:0000313" key="9">
    <source>
        <dbReference type="Proteomes" id="UP000249185"/>
    </source>
</evidence>
<comment type="caution">
    <text evidence="8">The sequence shown here is derived from an EMBL/GenBank/DDBJ whole genome shotgun (WGS) entry which is preliminary data.</text>
</comment>
<comment type="subunit">
    <text evidence="4">Homodimer.</text>
</comment>
<dbReference type="Gene3D" id="3.90.20.20">
    <property type="match status" value="1"/>
</dbReference>
<dbReference type="GO" id="GO:0042803">
    <property type="term" value="F:protein homodimerization activity"/>
    <property type="evidence" value="ECO:0007669"/>
    <property type="project" value="InterPro"/>
</dbReference>
<dbReference type="GO" id="GO:0006457">
    <property type="term" value="P:protein folding"/>
    <property type="evidence" value="ECO:0007669"/>
    <property type="project" value="InterPro"/>
</dbReference>
<dbReference type="SUPFAM" id="SSF58014">
    <property type="entry name" value="Coiled-coil domain of nucleotide exchange factor GrpE"/>
    <property type="match status" value="1"/>
</dbReference>
<dbReference type="HAMAP" id="MF_01151">
    <property type="entry name" value="GrpE"/>
    <property type="match status" value="1"/>
</dbReference>
<dbReference type="GO" id="GO:0000774">
    <property type="term" value="F:adenyl-nucleotide exchange factor activity"/>
    <property type="evidence" value="ECO:0007669"/>
    <property type="project" value="InterPro"/>
</dbReference>
<dbReference type="EMBL" id="QFPW01000001">
    <property type="protein sequence ID" value="PZQ52523.1"/>
    <property type="molecule type" value="Genomic_DNA"/>
</dbReference>
<evidence type="ECO:0000256" key="1">
    <source>
        <dbReference type="ARBA" id="ARBA00009054"/>
    </source>
</evidence>
<organism evidence="8 9">
    <name type="scientific">Rhodovulum sulfidophilum</name>
    <name type="common">Rhodobacter sulfidophilus</name>
    <dbReference type="NCBI Taxonomy" id="35806"/>
    <lineage>
        <taxon>Bacteria</taxon>
        <taxon>Pseudomonadati</taxon>
        <taxon>Pseudomonadota</taxon>
        <taxon>Alphaproteobacteria</taxon>
        <taxon>Rhodobacterales</taxon>
        <taxon>Paracoccaceae</taxon>
        <taxon>Rhodovulum</taxon>
    </lineage>
</organism>
<dbReference type="SUPFAM" id="SSF51064">
    <property type="entry name" value="Head domain of nucleotide exchange factor GrpE"/>
    <property type="match status" value="1"/>
</dbReference>
<protein>
    <recommendedName>
        <fullName evidence="4 5">Protein GrpE</fullName>
    </recommendedName>
    <alternativeName>
        <fullName evidence="4">HSP-70 cofactor</fullName>
    </alternativeName>
</protein>
<dbReference type="GO" id="GO:0005737">
    <property type="term" value="C:cytoplasm"/>
    <property type="evidence" value="ECO:0007669"/>
    <property type="project" value="UniProtKB-SubCell"/>
</dbReference>
<reference evidence="8 9" key="1">
    <citation type="submission" date="2017-08" db="EMBL/GenBank/DDBJ databases">
        <title>Infants hospitalized years apart are colonized by the same room-sourced microbial strains.</title>
        <authorList>
            <person name="Brooks B."/>
            <person name="Olm M.R."/>
            <person name="Firek B.A."/>
            <person name="Baker R."/>
            <person name="Thomas B.C."/>
            <person name="Morowitz M.J."/>
            <person name="Banfield J.F."/>
        </authorList>
    </citation>
    <scope>NUCLEOTIDE SEQUENCE [LARGE SCALE GENOMIC DNA]</scope>
    <source>
        <strain evidence="8">S2_005_002_R2_34</strain>
    </source>
</reference>
<evidence type="ECO:0000256" key="6">
    <source>
        <dbReference type="RuleBase" id="RU004478"/>
    </source>
</evidence>
<feature type="compositionally biased region" description="Acidic residues" evidence="7">
    <location>
        <begin position="12"/>
        <end position="29"/>
    </location>
</feature>
<evidence type="ECO:0000313" key="8">
    <source>
        <dbReference type="EMBL" id="PZQ52523.1"/>
    </source>
</evidence>
<dbReference type="PANTHER" id="PTHR21237:SF23">
    <property type="entry name" value="GRPE PROTEIN HOMOLOG, MITOCHONDRIAL"/>
    <property type="match status" value="1"/>
</dbReference>
<dbReference type="Proteomes" id="UP000249185">
    <property type="component" value="Unassembled WGS sequence"/>
</dbReference>
<dbReference type="InterPro" id="IPR009012">
    <property type="entry name" value="GrpE_head"/>
</dbReference>
<dbReference type="PRINTS" id="PR00773">
    <property type="entry name" value="GRPEPROTEIN"/>
</dbReference>
<feature type="region of interest" description="Disordered" evidence="7">
    <location>
        <begin position="1"/>
        <end position="39"/>
    </location>
</feature>